<keyword evidence="2" id="KW-1185">Reference proteome</keyword>
<name>F9WJ84_TRYCI</name>
<reference evidence="1 2" key="2">
    <citation type="journal article" date="2012" name="Proc. Natl. Acad. Sci. U.S.A.">
        <title>Antigenic diversity is generated by distinct evolutionary mechanisms in African trypanosome species.</title>
        <authorList>
            <person name="Jackson A.P."/>
            <person name="Berry A."/>
            <person name="Aslett M."/>
            <person name="Allison H.C."/>
            <person name="Burton P."/>
            <person name="Vavrova-Anderson J."/>
            <person name="Brown R."/>
            <person name="Browne H."/>
            <person name="Corton N."/>
            <person name="Hauser H."/>
            <person name="Gamble J."/>
            <person name="Gilderthorp R."/>
            <person name="Marcello L."/>
            <person name="McQuillan J."/>
            <person name="Otto T.D."/>
            <person name="Quail M.A."/>
            <person name="Sanders M.J."/>
            <person name="van Tonder A."/>
            <person name="Ginger M.L."/>
            <person name="Field M.C."/>
            <person name="Barry J.D."/>
            <person name="Hertz-Fowler C."/>
            <person name="Berriman M."/>
        </authorList>
    </citation>
    <scope>NUCLEOTIDE SEQUENCE [LARGE SCALE GENOMIC DNA]</scope>
    <source>
        <strain evidence="1 2">IL3000</strain>
    </source>
</reference>
<organism evidence="1 2">
    <name type="scientific">Trypanosoma congolense (strain IL3000)</name>
    <dbReference type="NCBI Taxonomy" id="1068625"/>
    <lineage>
        <taxon>Eukaryota</taxon>
        <taxon>Discoba</taxon>
        <taxon>Euglenozoa</taxon>
        <taxon>Kinetoplastea</taxon>
        <taxon>Metakinetoplastina</taxon>
        <taxon>Trypanosomatida</taxon>
        <taxon>Trypanosomatidae</taxon>
        <taxon>Trypanosoma</taxon>
        <taxon>Nannomonas</taxon>
    </lineage>
</organism>
<dbReference type="Proteomes" id="UP000000702">
    <property type="component" value="Unassembled WGS sequence"/>
</dbReference>
<dbReference type="VEuPathDB" id="TriTrypDB:TcIL3000_0_22110"/>
<reference evidence="2" key="1">
    <citation type="submission" date="2011-07" db="EMBL/GenBank/DDBJ databases">
        <title>Divergent evolution of antigenic variation in African trypanosomes.</title>
        <authorList>
            <person name="Jackson A.P."/>
            <person name="Berry A."/>
            <person name="Allison H.C."/>
            <person name="Burton P."/>
            <person name="Anderson J."/>
            <person name="Aslett M."/>
            <person name="Brown R."/>
            <person name="Corton N."/>
            <person name="Harris D."/>
            <person name="Hauser H."/>
            <person name="Gamble J."/>
            <person name="Gilderthorp R."/>
            <person name="McQuillan J."/>
            <person name="Quail M.A."/>
            <person name="Sanders M."/>
            <person name="Van Tonder A."/>
            <person name="Ginger M.L."/>
            <person name="Donelson J.E."/>
            <person name="Field M.C."/>
            <person name="Barry J.D."/>
            <person name="Berriman M."/>
            <person name="Hertz-Fowler C."/>
        </authorList>
    </citation>
    <scope>NUCLEOTIDE SEQUENCE [LARGE SCALE GENOMIC DNA]</scope>
    <source>
        <strain evidence="2">IL3000</strain>
    </source>
</reference>
<proteinExistence type="predicted"/>
<accession>F9WJ84</accession>
<comment type="caution">
    <text evidence="1">The sequence shown here is derived from an EMBL/GenBank/DDBJ whole genome shotgun (WGS) entry which is preliminary data.</text>
</comment>
<dbReference type="AlphaFoldDB" id="F9WJ84"/>
<gene>
    <name evidence="1" type="ORF">TCIL3000_0_22110</name>
</gene>
<evidence type="ECO:0000313" key="1">
    <source>
        <dbReference type="EMBL" id="CCD17388.1"/>
    </source>
</evidence>
<evidence type="ECO:0000313" key="2">
    <source>
        <dbReference type="Proteomes" id="UP000000702"/>
    </source>
</evidence>
<sequence length="234" mass="26457">MQSDLQPVAGRIKIHKAQTEELQNASMDLQATVDTMDSKKVHRAKLTGMAGKIQSSIDRLDLPTSQPWQSRETLRLSCGHLPLAFNKEKQLGKATPFVRKVCICNATPDSADCKREEKRKNTSVFYTLHSLMAELIGSNTFYVFFHPKSQSVQRDSTVVAVLFPDMHFISNIFLQFYSFSKVTHPRYGHNQNSTKPLQGAELTLTKVHTSLCSFFPISSKDCKVTTRFFKVPLI</sequence>
<dbReference type="EMBL" id="CAEQ01002697">
    <property type="protein sequence ID" value="CCD17388.1"/>
    <property type="molecule type" value="Genomic_DNA"/>
</dbReference>
<protein>
    <submittedName>
        <fullName evidence="1">WGS project CAEQ00000000 data, annotated contig 885</fullName>
    </submittedName>
</protein>